<evidence type="ECO:0000313" key="3">
    <source>
        <dbReference type="EMBL" id="QEM99655.1"/>
    </source>
</evidence>
<comment type="similarity">
    <text evidence="1 2">Belongs to the outer membrane factor (OMF) (TC 1.B.17) family.</text>
</comment>
<dbReference type="Gene3D" id="1.20.1600.10">
    <property type="entry name" value="Outer membrane efflux proteins (OEP)"/>
    <property type="match status" value="1"/>
</dbReference>
<dbReference type="AlphaFoldDB" id="A0A5C1PYH9"/>
<dbReference type="KEGG" id="snn:EWH46_01945"/>
<dbReference type="Pfam" id="PF02321">
    <property type="entry name" value="OEP"/>
    <property type="match status" value="2"/>
</dbReference>
<dbReference type="SUPFAM" id="SSF56954">
    <property type="entry name" value="Outer membrane efflux proteins (OEP)"/>
    <property type="match status" value="1"/>
</dbReference>
<dbReference type="Proteomes" id="UP000323522">
    <property type="component" value="Chromosome"/>
</dbReference>
<dbReference type="PANTHER" id="PTHR30203:SF25">
    <property type="entry name" value="OUTER MEMBRANE PROTEIN-RELATED"/>
    <property type="match status" value="1"/>
</dbReference>
<name>A0A5C1PYH9_9BURK</name>
<dbReference type="Gene3D" id="2.20.200.10">
    <property type="entry name" value="Outer membrane efflux proteins (OEP)"/>
    <property type="match status" value="1"/>
</dbReference>
<organism evidence="3 4">
    <name type="scientific">Sphaerotilus sulfidivorans</name>
    <dbReference type="NCBI Taxonomy" id="639200"/>
    <lineage>
        <taxon>Bacteria</taxon>
        <taxon>Pseudomonadati</taxon>
        <taxon>Pseudomonadota</taxon>
        <taxon>Betaproteobacteria</taxon>
        <taxon>Burkholderiales</taxon>
        <taxon>Sphaerotilaceae</taxon>
        <taxon>Sphaerotilus</taxon>
    </lineage>
</organism>
<keyword evidence="2" id="KW-1134">Transmembrane beta strand</keyword>
<keyword evidence="2" id="KW-0564">Palmitate</keyword>
<accession>A0A5C1PYH9</accession>
<proteinExistence type="inferred from homology"/>
<protein>
    <submittedName>
        <fullName evidence="3">Efflux transporter outer membrane subunit</fullName>
    </submittedName>
</protein>
<keyword evidence="2" id="KW-0472">Membrane</keyword>
<dbReference type="InterPro" id="IPR010131">
    <property type="entry name" value="MdtP/NodT-like"/>
</dbReference>
<dbReference type="GO" id="GO:0005886">
    <property type="term" value="C:plasma membrane"/>
    <property type="evidence" value="ECO:0007669"/>
    <property type="project" value="UniProtKB-SubCell"/>
</dbReference>
<dbReference type="InterPro" id="IPR003423">
    <property type="entry name" value="OMP_efflux"/>
</dbReference>
<dbReference type="PANTHER" id="PTHR30203">
    <property type="entry name" value="OUTER MEMBRANE CATION EFFLUX PROTEIN"/>
    <property type="match status" value="1"/>
</dbReference>
<dbReference type="NCBIfam" id="TIGR01845">
    <property type="entry name" value="outer_NodT"/>
    <property type="match status" value="1"/>
</dbReference>
<evidence type="ECO:0000313" key="4">
    <source>
        <dbReference type="Proteomes" id="UP000323522"/>
    </source>
</evidence>
<gene>
    <name evidence="3" type="ORF">EWH46_01945</name>
</gene>
<dbReference type="EMBL" id="CP035708">
    <property type="protein sequence ID" value="QEM99655.1"/>
    <property type="molecule type" value="Genomic_DNA"/>
</dbReference>
<reference evidence="3 4" key="1">
    <citation type="submission" date="2019-02" db="EMBL/GenBank/DDBJ databases">
        <title>Complete Genome Sequence and Methylome Analysis of Sphaerotilus natans subsp. sulfidivorans D-507.</title>
        <authorList>
            <person name="Fomenkov A."/>
            <person name="Gridneva E."/>
            <person name="Smolyakov D."/>
            <person name="Dubinina G."/>
            <person name="Vincze T."/>
            <person name="Grabovich M."/>
            <person name="Roberts R.J."/>
        </authorList>
    </citation>
    <scope>NUCLEOTIDE SEQUENCE [LARGE SCALE GENOMIC DNA]</scope>
    <source>
        <strain evidence="3 4">D-507</strain>
    </source>
</reference>
<evidence type="ECO:0000256" key="2">
    <source>
        <dbReference type="RuleBase" id="RU362097"/>
    </source>
</evidence>
<dbReference type="OrthoDB" id="9770517at2"/>
<keyword evidence="2" id="KW-0812">Transmembrane</keyword>
<evidence type="ECO:0000256" key="1">
    <source>
        <dbReference type="ARBA" id="ARBA00007613"/>
    </source>
</evidence>
<keyword evidence="2" id="KW-0449">Lipoprotein</keyword>
<comment type="subcellular location">
    <subcellularLocation>
        <location evidence="2">Cell membrane</location>
        <topology evidence="2">Lipid-anchor</topology>
    </subcellularLocation>
</comment>
<dbReference type="GO" id="GO:0015562">
    <property type="term" value="F:efflux transmembrane transporter activity"/>
    <property type="evidence" value="ECO:0007669"/>
    <property type="project" value="InterPro"/>
</dbReference>
<sequence length="509" mass="52769">MNRHAAAAPVMILTEEPFSSPRAFSQPRLHPQTVALAVALLLSGCSSLPHRTPAPETAASAAARTATDVGTPAAATLPVLSRWWQQFDDPQLGALVEEALSGNLELASARARVMQARALREQAAAALAPQLGLGASLTRQRSSGSTTTVLAPLLSASWELDASGRLAATERGAAADLAATEATLLASAHSLAGEVALAQVALRGNQARRALVQASLEAQQQTLQLTQWRAQAGLASTLDVEQARASLEQTRAQRPAWDTAIAQGEHALAVLLGLEPKALQARLGRDGRLPAPGEALATLDRQLEAGVPAELLRRRPDLVAAEATISAELARLDARQAARQPDFALSGTLGWRALTLAALGGSGALVATLAASVDWPVHDGGLLAAQVEAQQAVLEQARLSWRAATLTAAQDAEDSLAAAAGSRAQARALGEAVTAATQALALARQRYQAGLIDFTTLLDAQRTLLALQTSQVGAEVDLRQNLIRLFKALGGGLSAADLAALPVRAAATR</sequence>